<dbReference type="InterPro" id="IPR016208">
    <property type="entry name" value="Ald_Oxase/xanthine_DH-like"/>
</dbReference>
<dbReference type="SMART" id="SM01008">
    <property type="entry name" value="Ald_Xan_dh_C"/>
    <property type="match status" value="1"/>
</dbReference>
<dbReference type="InterPro" id="IPR037165">
    <property type="entry name" value="AldOxase/xan_DH_Mopterin-bd_sf"/>
</dbReference>
<dbReference type="PANTHER" id="PTHR11908:SF132">
    <property type="entry name" value="ALDEHYDE OXIDASE 1-RELATED"/>
    <property type="match status" value="1"/>
</dbReference>
<evidence type="ECO:0000313" key="4">
    <source>
        <dbReference type="EMBL" id="CAB4852123.1"/>
    </source>
</evidence>
<dbReference type="GO" id="GO:0005506">
    <property type="term" value="F:iron ion binding"/>
    <property type="evidence" value="ECO:0007669"/>
    <property type="project" value="InterPro"/>
</dbReference>
<dbReference type="PANTHER" id="PTHR11908">
    <property type="entry name" value="XANTHINE DEHYDROGENASE"/>
    <property type="match status" value="1"/>
</dbReference>
<dbReference type="InterPro" id="IPR000674">
    <property type="entry name" value="Ald_Oxase/Xan_DH_a/b"/>
</dbReference>
<dbReference type="Gene3D" id="3.90.1170.50">
    <property type="entry name" value="Aldehyde oxidase/xanthine dehydrogenase, a/b hammerhead"/>
    <property type="match status" value="1"/>
</dbReference>
<dbReference type="InterPro" id="IPR036856">
    <property type="entry name" value="Ald_Oxase/Xan_DH_a/b_sf"/>
</dbReference>
<organism evidence="4">
    <name type="scientific">freshwater metagenome</name>
    <dbReference type="NCBI Taxonomy" id="449393"/>
    <lineage>
        <taxon>unclassified sequences</taxon>
        <taxon>metagenomes</taxon>
        <taxon>ecological metagenomes</taxon>
    </lineage>
</organism>
<evidence type="ECO:0000256" key="1">
    <source>
        <dbReference type="ARBA" id="ARBA00022505"/>
    </source>
</evidence>
<gene>
    <name evidence="4" type="ORF">UFOPK3267_01895</name>
</gene>
<dbReference type="InterPro" id="IPR046867">
    <property type="entry name" value="AldOxase/xan_DH_MoCoBD2"/>
</dbReference>
<dbReference type="Pfam" id="PF20256">
    <property type="entry name" value="MoCoBD_2"/>
    <property type="match status" value="1"/>
</dbReference>
<evidence type="ECO:0000256" key="2">
    <source>
        <dbReference type="ARBA" id="ARBA00023002"/>
    </source>
</evidence>
<feature type="domain" description="Aldehyde oxidase/xanthine dehydrogenase a/b hammerhead" evidence="3">
    <location>
        <begin position="25"/>
        <end position="145"/>
    </location>
</feature>
<dbReference type="Gene3D" id="3.30.365.10">
    <property type="entry name" value="Aldehyde oxidase/xanthine dehydrogenase, molybdopterin binding domain"/>
    <property type="match status" value="4"/>
</dbReference>
<keyword evidence="2" id="KW-0560">Oxidoreductase</keyword>
<dbReference type="Pfam" id="PF01315">
    <property type="entry name" value="Ald_Xan_dh_C"/>
    <property type="match status" value="1"/>
</dbReference>
<keyword evidence="1" id="KW-0500">Molybdenum</keyword>
<dbReference type="GO" id="GO:0016491">
    <property type="term" value="F:oxidoreductase activity"/>
    <property type="evidence" value="ECO:0007669"/>
    <property type="project" value="UniProtKB-KW"/>
</dbReference>
<protein>
    <submittedName>
        <fullName evidence="4">Unannotated protein</fullName>
    </submittedName>
</protein>
<sequence length="689" mass="73964">MASTISAGRYVGQAVKRLEDPRLLSGHGRYVDDVQLPGMLHVAFVRSNVARGTIVSIDTSAALALPGVRAIYTGADLNPRVGMFWHTMMGPPPELGGQTPYAPLTPLAGGDVRFVGDPIVLIIAENRYIAEDAADLVEVEIDVQQAIVGWETAIDTDQRVHPGTTTNVGQEFPLPEGPEVDALFAGAPHVFTRRFSQCRATNVPMEPRGIIVHYDQYVGDLQIWAATQSVSEWKATSSRLTGVPEHRVKVVANDVGGGFGQKMMMTRDEAAVVMAAHLFGEAPIKWTEDRRESLMAANQGREEIIDVTFAVTDEGVLLGAKVFFWEDIGAYPASAGSTAGMAGAVFPGPYKFPVVLPGGSSVYTNTVGKAAYRGPWMMETVAREQMMDHIAYELGIDPIEIRRRNVIHADDLPYTTCTTMVYDSVTPSETLEQALEMLDVAAFRTMQADARAEGRLLGMGVAIYIEPSAVAFGILSSDQAIMRMDNSGKVIVAMSTGNHGQSLETTIPQIVAEHLGCNIEDVLLVQGNTESSPTGPGTGGSRSAVVAGGAAMNAALKMKDKIVQIAAHMLEASPDDMEVNAGVVSVKGTPAKALPFAMIAPVAYQMPEMLPPGMEMGLEVTARFQPAGQYTWSNATHVCTVEIDPETGMTKILRYIVSEDCGRMVNPMVVEVRSLVAWCRGSAVCCSRT</sequence>
<dbReference type="EMBL" id="CAFBIY010000111">
    <property type="protein sequence ID" value="CAB4852123.1"/>
    <property type="molecule type" value="Genomic_DNA"/>
</dbReference>
<dbReference type="Pfam" id="PF02738">
    <property type="entry name" value="MoCoBD_1"/>
    <property type="match status" value="1"/>
</dbReference>
<accession>A0A6J7C916</accession>
<dbReference type="AlphaFoldDB" id="A0A6J7C916"/>
<reference evidence="4" key="1">
    <citation type="submission" date="2020-05" db="EMBL/GenBank/DDBJ databases">
        <authorList>
            <person name="Chiriac C."/>
            <person name="Salcher M."/>
            <person name="Ghai R."/>
            <person name="Kavagutti S V."/>
        </authorList>
    </citation>
    <scope>NUCLEOTIDE SEQUENCE</scope>
</reference>
<dbReference type="SUPFAM" id="SSF54665">
    <property type="entry name" value="CO dehydrogenase molybdoprotein N-domain-like"/>
    <property type="match status" value="1"/>
</dbReference>
<evidence type="ECO:0000259" key="3">
    <source>
        <dbReference type="SMART" id="SM01008"/>
    </source>
</evidence>
<dbReference type="InterPro" id="IPR008274">
    <property type="entry name" value="AldOxase/xan_DH_MoCoBD1"/>
</dbReference>
<dbReference type="SUPFAM" id="SSF56003">
    <property type="entry name" value="Molybdenum cofactor-binding domain"/>
    <property type="match status" value="1"/>
</dbReference>
<proteinExistence type="predicted"/>
<name>A0A6J7C916_9ZZZZ</name>